<feature type="domain" description="Major facilitator superfamily (MFS) profile" evidence="7">
    <location>
        <begin position="1"/>
        <end position="408"/>
    </location>
</feature>
<keyword evidence="2" id="KW-0813">Transport</keyword>
<evidence type="ECO:0000313" key="8">
    <source>
        <dbReference type="EMBL" id="KAL0575099.1"/>
    </source>
</evidence>
<feature type="transmembrane region" description="Helical" evidence="6">
    <location>
        <begin position="54"/>
        <end position="74"/>
    </location>
</feature>
<dbReference type="Pfam" id="PF07690">
    <property type="entry name" value="MFS_1"/>
    <property type="match status" value="1"/>
</dbReference>
<sequence>MKEDLGLYGNELNYFSTYFNIGYCIMLIPSQIILTPSDLATVTIQHVRPSYWPPGLELIWGILTGVVATANNATQIYAIRIFIGLCESSAWPGMMTLFMHWYTPTELAKRMGFYHSCQGIGNLLANALQTAVHETLNGRNGLAGWRWMFIINAIMTVAVAFLGFFMLPDLPNDPNPRAFWFRRDHGEMAMERLKRHHRAEPRPINWAAISSWIVYFSIVLYSAIVLAAWGYTYFSLFLKSLKKPDGTSVWSVSAINAIPMGGQAIQVLFVWIWAFASDYFKNRHWLIVIQAVIGLVPCVIMSIWNVPLGAKYFSYFFSYLCLGTGPIIIAWVSDMLPQDSEQRALVVDVTIAVYYAIGAWSQVLIWPAKQAPHYKFAWQTSIGLWILVIALTFVLRWVDLKYLLPDREAFRKKLDEEGHASGNEKLGTSA</sequence>
<dbReference type="SUPFAM" id="SSF103473">
    <property type="entry name" value="MFS general substrate transporter"/>
    <property type="match status" value="1"/>
</dbReference>
<dbReference type="PANTHER" id="PTHR43791:SF64">
    <property type="entry name" value="MAJOR FACILITATOR SUPERFAMILY (MFS) PROFILE DOMAIN-CONTAINING PROTEIN"/>
    <property type="match status" value="1"/>
</dbReference>
<evidence type="ECO:0000313" key="9">
    <source>
        <dbReference type="Proteomes" id="UP001465976"/>
    </source>
</evidence>
<organism evidence="8 9">
    <name type="scientific">Marasmius crinis-equi</name>
    <dbReference type="NCBI Taxonomy" id="585013"/>
    <lineage>
        <taxon>Eukaryota</taxon>
        <taxon>Fungi</taxon>
        <taxon>Dikarya</taxon>
        <taxon>Basidiomycota</taxon>
        <taxon>Agaricomycotina</taxon>
        <taxon>Agaricomycetes</taxon>
        <taxon>Agaricomycetidae</taxon>
        <taxon>Agaricales</taxon>
        <taxon>Marasmiineae</taxon>
        <taxon>Marasmiaceae</taxon>
        <taxon>Marasmius</taxon>
    </lineage>
</organism>
<feature type="transmembrane region" description="Helical" evidence="6">
    <location>
        <begin position="249"/>
        <end position="273"/>
    </location>
</feature>
<gene>
    <name evidence="8" type="ORF">V5O48_006875</name>
</gene>
<keyword evidence="5 6" id="KW-0472">Membrane</keyword>
<evidence type="ECO:0000259" key="7">
    <source>
        <dbReference type="PROSITE" id="PS50850"/>
    </source>
</evidence>
<evidence type="ECO:0000256" key="3">
    <source>
        <dbReference type="ARBA" id="ARBA00022692"/>
    </source>
</evidence>
<dbReference type="Proteomes" id="UP001465976">
    <property type="component" value="Unassembled WGS sequence"/>
</dbReference>
<feature type="transmembrane region" description="Helical" evidence="6">
    <location>
        <begin position="344"/>
        <end position="365"/>
    </location>
</feature>
<evidence type="ECO:0000256" key="6">
    <source>
        <dbReference type="SAM" id="Phobius"/>
    </source>
</evidence>
<dbReference type="InterPro" id="IPR036259">
    <property type="entry name" value="MFS_trans_sf"/>
</dbReference>
<feature type="transmembrane region" description="Helical" evidence="6">
    <location>
        <begin position="204"/>
        <end position="229"/>
    </location>
</feature>
<comment type="caution">
    <text evidence="8">The sequence shown here is derived from an EMBL/GenBank/DDBJ whole genome shotgun (WGS) entry which is preliminary data.</text>
</comment>
<feature type="transmembrane region" description="Helical" evidence="6">
    <location>
        <begin position="81"/>
        <end position="102"/>
    </location>
</feature>
<feature type="transmembrane region" description="Helical" evidence="6">
    <location>
        <begin position="377"/>
        <end position="398"/>
    </location>
</feature>
<dbReference type="InterPro" id="IPR011701">
    <property type="entry name" value="MFS"/>
</dbReference>
<evidence type="ECO:0000256" key="4">
    <source>
        <dbReference type="ARBA" id="ARBA00022989"/>
    </source>
</evidence>
<feature type="transmembrane region" description="Helical" evidence="6">
    <location>
        <begin position="312"/>
        <end position="332"/>
    </location>
</feature>
<evidence type="ECO:0000256" key="2">
    <source>
        <dbReference type="ARBA" id="ARBA00022448"/>
    </source>
</evidence>
<feature type="transmembrane region" description="Helical" evidence="6">
    <location>
        <begin position="145"/>
        <end position="167"/>
    </location>
</feature>
<keyword evidence="4 6" id="KW-1133">Transmembrane helix</keyword>
<feature type="transmembrane region" description="Helical" evidence="6">
    <location>
        <begin position="12"/>
        <end position="34"/>
    </location>
</feature>
<evidence type="ECO:0000256" key="5">
    <source>
        <dbReference type="ARBA" id="ARBA00023136"/>
    </source>
</evidence>
<feature type="transmembrane region" description="Helical" evidence="6">
    <location>
        <begin position="285"/>
        <end position="306"/>
    </location>
</feature>
<name>A0ABR3FIB0_9AGAR</name>
<dbReference type="InterPro" id="IPR020846">
    <property type="entry name" value="MFS_dom"/>
</dbReference>
<dbReference type="PROSITE" id="PS50850">
    <property type="entry name" value="MFS"/>
    <property type="match status" value="1"/>
</dbReference>
<accession>A0ABR3FIB0</accession>
<keyword evidence="3 6" id="KW-0812">Transmembrane</keyword>
<reference evidence="8 9" key="1">
    <citation type="submission" date="2024-02" db="EMBL/GenBank/DDBJ databases">
        <title>A draft genome for the cacao thread blight pathogen Marasmius crinis-equi.</title>
        <authorList>
            <person name="Cohen S.P."/>
            <person name="Baruah I.K."/>
            <person name="Amoako-Attah I."/>
            <person name="Bukari Y."/>
            <person name="Meinhardt L.W."/>
            <person name="Bailey B.A."/>
        </authorList>
    </citation>
    <scope>NUCLEOTIDE SEQUENCE [LARGE SCALE GENOMIC DNA]</scope>
    <source>
        <strain evidence="8 9">GH-76</strain>
    </source>
</reference>
<dbReference type="PANTHER" id="PTHR43791">
    <property type="entry name" value="PERMEASE-RELATED"/>
    <property type="match status" value="1"/>
</dbReference>
<dbReference type="Gene3D" id="1.20.1250.20">
    <property type="entry name" value="MFS general substrate transporter like domains"/>
    <property type="match status" value="1"/>
</dbReference>
<keyword evidence="9" id="KW-1185">Reference proteome</keyword>
<dbReference type="EMBL" id="JBAHYK010000336">
    <property type="protein sequence ID" value="KAL0575099.1"/>
    <property type="molecule type" value="Genomic_DNA"/>
</dbReference>
<comment type="subcellular location">
    <subcellularLocation>
        <location evidence="1">Membrane</location>
        <topology evidence="1">Multi-pass membrane protein</topology>
    </subcellularLocation>
</comment>
<protein>
    <recommendedName>
        <fullName evidence="7">Major facilitator superfamily (MFS) profile domain-containing protein</fullName>
    </recommendedName>
</protein>
<proteinExistence type="predicted"/>
<evidence type="ECO:0000256" key="1">
    <source>
        <dbReference type="ARBA" id="ARBA00004141"/>
    </source>
</evidence>